<proteinExistence type="predicted"/>
<name>N9NC30_9GAMM</name>
<dbReference type="AlphaFoldDB" id="N9NC30"/>
<dbReference type="PATRIC" id="fig|1217705.3.peg.723"/>
<dbReference type="HOGENOM" id="CLU_1923013_0_0_6"/>
<sequence length="131" mass="15139">MLIKDQLKSVFGTEKILSHAKEILFSEYLTIIRGEDADKYILHFDDVGNREVDLKIDALNFYMHAIIFQCDLINNDNCVRVVVRVGDYTAGNGLVDSEYSRLVLHYNGEPFEENMYPCTSDYLFMIGYHIS</sequence>
<organism evidence="1 2">
    <name type="scientific">Acinetobacter modestus</name>
    <dbReference type="NCBI Taxonomy" id="1776740"/>
    <lineage>
        <taxon>Bacteria</taxon>
        <taxon>Pseudomonadati</taxon>
        <taxon>Pseudomonadota</taxon>
        <taxon>Gammaproteobacteria</taxon>
        <taxon>Moraxellales</taxon>
        <taxon>Moraxellaceae</taxon>
        <taxon>Acinetobacter</taxon>
    </lineage>
</organism>
<dbReference type="RefSeq" id="WP_005215233.1">
    <property type="nucleotide sequence ID" value="NZ_KB850089.1"/>
</dbReference>
<comment type="caution">
    <text evidence="1">The sequence shown here is derived from an EMBL/GenBank/DDBJ whole genome shotgun (WGS) entry which is preliminary data.</text>
</comment>
<dbReference type="EMBL" id="APRP01000012">
    <property type="protein sequence ID" value="ENX03171.1"/>
    <property type="molecule type" value="Genomic_DNA"/>
</dbReference>
<accession>N9NC30</accession>
<evidence type="ECO:0000313" key="2">
    <source>
        <dbReference type="Proteomes" id="UP000013248"/>
    </source>
</evidence>
<reference evidence="1 2" key="1">
    <citation type="submission" date="2013-02" db="EMBL/GenBank/DDBJ databases">
        <title>The Genome Sequence of Acinetobacter sp. ANC 3862.</title>
        <authorList>
            <consortium name="The Broad Institute Genome Sequencing Platform"/>
            <consortium name="The Broad Institute Genome Sequencing Center for Infectious Disease"/>
            <person name="Cerqueira G."/>
            <person name="Feldgarden M."/>
            <person name="Courvalin P."/>
            <person name="Perichon B."/>
            <person name="Grillot-Courvalin C."/>
            <person name="Clermont D."/>
            <person name="Rocha E."/>
            <person name="Yoon E.-J."/>
            <person name="Nemec A."/>
            <person name="Walker B."/>
            <person name="Young S.K."/>
            <person name="Zeng Q."/>
            <person name="Gargeya S."/>
            <person name="Fitzgerald M."/>
            <person name="Haas B."/>
            <person name="Abouelleil A."/>
            <person name="Alvarado L."/>
            <person name="Arachchi H.M."/>
            <person name="Berlin A.M."/>
            <person name="Chapman S.B."/>
            <person name="Dewar J."/>
            <person name="Goldberg J."/>
            <person name="Griggs A."/>
            <person name="Gujja S."/>
            <person name="Hansen M."/>
            <person name="Howarth C."/>
            <person name="Imamovic A."/>
            <person name="Larimer J."/>
            <person name="McCowan C."/>
            <person name="Murphy C."/>
            <person name="Neiman D."/>
            <person name="Pearson M."/>
            <person name="Priest M."/>
            <person name="Roberts A."/>
            <person name="Saif S."/>
            <person name="Shea T."/>
            <person name="Sisk P."/>
            <person name="Sykes S."/>
            <person name="Wortman J."/>
            <person name="Nusbaum C."/>
            <person name="Birren B."/>
        </authorList>
    </citation>
    <scope>NUCLEOTIDE SEQUENCE [LARGE SCALE GENOMIC DNA]</scope>
    <source>
        <strain evidence="1 2">ANC 3862</strain>
    </source>
</reference>
<protein>
    <submittedName>
        <fullName evidence="1">Uncharacterized protein</fullName>
    </submittedName>
</protein>
<evidence type="ECO:0000313" key="1">
    <source>
        <dbReference type="EMBL" id="ENX03171.1"/>
    </source>
</evidence>
<gene>
    <name evidence="1" type="ORF">F900_00759</name>
</gene>
<dbReference type="Proteomes" id="UP000013248">
    <property type="component" value="Unassembled WGS sequence"/>
</dbReference>
<dbReference type="eggNOG" id="ENOG50302QU">
    <property type="taxonomic scope" value="Bacteria"/>
</dbReference>